<proteinExistence type="predicted"/>
<accession>A0A3P7LQX1</accession>
<keyword evidence="1" id="KW-0732">Signal</keyword>
<evidence type="ECO:0000313" key="3">
    <source>
        <dbReference type="Proteomes" id="UP000281553"/>
    </source>
</evidence>
<evidence type="ECO:0000313" key="2">
    <source>
        <dbReference type="EMBL" id="VDN19214.1"/>
    </source>
</evidence>
<keyword evidence="3" id="KW-1185">Reference proteome</keyword>
<sequence length="142" mass="16309">MRRPPNRILVFLLTATALTLGWDIYAFTYWNAHPADDVAGCKWTNPIKRLPSGPYEIFTCVTRDKMPEIPRHPGLPPALITTLNLTGLLQFKDMIKIPDESWKLPVDNQVFKLHEQPLAMHPLVEFVKKSGYFPEVRVLDNN</sequence>
<feature type="chain" id="PRO_5018031071" evidence="1">
    <location>
        <begin position="22"/>
        <end position="142"/>
    </location>
</feature>
<organism evidence="2 3">
    <name type="scientific">Dibothriocephalus latus</name>
    <name type="common">Fish tapeworm</name>
    <name type="synonym">Diphyllobothrium latum</name>
    <dbReference type="NCBI Taxonomy" id="60516"/>
    <lineage>
        <taxon>Eukaryota</taxon>
        <taxon>Metazoa</taxon>
        <taxon>Spiralia</taxon>
        <taxon>Lophotrochozoa</taxon>
        <taxon>Platyhelminthes</taxon>
        <taxon>Cestoda</taxon>
        <taxon>Eucestoda</taxon>
        <taxon>Diphyllobothriidea</taxon>
        <taxon>Diphyllobothriidae</taxon>
        <taxon>Dibothriocephalus</taxon>
    </lineage>
</organism>
<feature type="signal peptide" evidence="1">
    <location>
        <begin position="1"/>
        <end position="21"/>
    </location>
</feature>
<dbReference type="AlphaFoldDB" id="A0A3P7LQX1"/>
<name>A0A3P7LQX1_DIBLA</name>
<gene>
    <name evidence="2" type="ORF">DILT_LOCUS13373</name>
</gene>
<reference evidence="2 3" key="1">
    <citation type="submission" date="2018-11" db="EMBL/GenBank/DDBJ databases">
        <authorList>
            <consortium name="Pathogen Informatics"/>
        </authorList>
    </citation>
    <scope>NUCLEOTIDE SEQUENCE [LARGE SCALE GENOMIC DNA]</scope>
</reference>
<dbReference type="Proteomes" id="UP000281553">
    <property type="component" value="Unassembled WGS sequence"/>
</dbReference>
<evidence type="ECO:0000256" key="1">
    <source>
        <dbReference type="SAM" id="SignalP"/>
    </source>
</evidence>
<dbReference type="EMBL" id="UYRU01070021">
    <property type="protein sequence ID" value="VDN19214.1"/>
    <property type="molecule type" value="Genomic_DNA"/>
</dbReference>
<protein>
    <submittedName>
        <fullName evidence="2">Uncharacterized protein</fullName>
    </submittedName>
</protein>